<evidence type="ECO:0000256" key="8">
    <source>
        <dbReference type="RuleBase" id="RU003544"/>
    </source>
</evidence>
<evidence type="ECO:0000256" key="7">
    <source>
        <dbReference type="ARBA" id="ARBA00048819"/>
    </source>
</evidence>
<accession>A0ABV3S1B0</accession>
<evidence type="ECO:0000313" key="11">
    <source>
        <dbReference type="EMBL" id="MEX0379873.1"/>
    </source>
</evidence>
<dbReference type="GO" id="GO:0016874">
    <property type="term" value="F:ligase activity"/>
    <property type="evidence" value="ECO:0007669"/>
    <property type="project" value="UniProtKB-KW"/>
</dbReference>
<keyword evidence="12" id="KW-1185">Reference proteome</keyword>
<dbReference type="EC" id="6.3.2.2" evidence="2 9"/>
<dbReference type="Proteomes" id="UP001556617">
    <property type="component" value="Unassembled WGS sequence"/>
</dbReference>
<dbReference type="Gene3D" id="3.30.590.20">
    <property type="match status" value="1"/>
</dbReference>
<keyword evidence="4 8" id="KW-0317">Glutathione biosynthesis</keyword>
<dbReference type="Pfam" id="PF04262">
    <property type="entry name" value="Glu_cys_ligase"/>
    <property type="match status" value="1"/>
</dbReference>
<organism evidence="11 12">
    <name type="scientific">Leuconostoc aquikimchii</name>
    <dbReference type="NCBI Taxonomy" id="3236804"/>
    <lineage>
        <taxon>Bacteria</taxon>
        <taxon>Bacillati</taxon>
        <taxon>Bacillota</taxon>
        <taxon>Bacilli</taxon>
        <taxon>Lactobacillales</taxon>
        <taxon>Lactobacillaceae</taxon>
        <taxon>Leuconostoc</taxon>
    </lineage>
</organism>
<proteinExistence type="inferred from homology"/>
<comment type="pathway">
    <text evidence="1 9">Sulfur metabolism; glutathione biosynthesis; glutathione from L-cysteine and L-glutamate: step 1/2.</text>
</comment>
<dbReference type="PANTHER" id="PTHR38761:SF1">
    <property type="entry name" value="GLUTAMATE--CYSTEINE LIGASE"/>
    <property type="match status" value="1"/>
</dbReference>
<comment type="caution">
    <text evidence="11">The sequence shown here is derived from an EMBL/GenBank/DDBJ whole genome shotgun (WGS) entry which is preliminary data.</text>
</comment>
<evidence type="ECO:0000256" key="9">
    <source>
        <dbReference type="RuleBase" id="RU004391"/>
    </source>
</evidence>
<dbReference type="InterPro" id="IPR006334">
    <property type="entry name" value="Glut_cys_ligase"/>
</dbReference>
<evidence type="ECO:0000313" key="12">
    <source>
        <dbReference type="Proteomes" id="UP001556617"/>
    </source>
</evidence>
<dbReference type="SUPFAM" id="SSF55931">
    <property type="entry name" value="Glutamine synthetase/guanido kinase"/>
    <property type="match status" value="1"/>
</dbReference>
<dbReference type="EMBL" id="JBFPER010000001">
    <property type="protein sequence ID" value="MEX0379873.1"/>
    <property type="molecule type" value="Genomic_DNA"/>
</dbReference>
<reference evidence="11 12" key="1">
    <citation type="submission" date="2024-07" db="EMBL/GenBank/DDBJ databases">
        <authorList>
            <person name="Yun M."/>
        </authorList>
    </citation>
    <scope>NUCLEOTIDE SEQUENCE [LARGE SCALE GENOMIC DNA]</scope>
    <source>
        <strain evidence="11 12">MS01</strain>
    </source>
</reference>
<evidence type="ECO:0000256" key="4">
    <source>
        <dbReference type="ARBA" id="ARBA00022684"/>
    </source>
</evidence>
<feature type="domain" description="Glutamate--cysteine ligase" evidence="10">
    <location>
        <begin position="11"/>
        <end position="319"/>
    </location>
</feature>
<keyword evidence="6" id="KW-0067">ATP-binding</keyword>
<dbReference type="PANTHER" id="PTHR38761">
    <property type="entry name" value="GLUTAMATE--CYSTEINE LIGASE"/>
    <property type="match status" value="1"/>
</dbReference>
<evidence type="ECO:0000256" key="6">
    <source>
        <dbReference type="ARBA" id="ARBA00022840"/>
    </source>
</evidence>
<sequence>MSHLHHKTIAHNLNNALYTGRFGIEIEEHRLQTGSKTLSRHPHPHNLGDRRLQPYFQTDFSESLEELVTAPKSSSAKALAHLHELQLMLSEELADDEIIWPLSMPPHLTTADITFLNAHFDRPWYQDYRNKLLARYGSFQHIMAGVHVNFSPADDVITWYSQQNQIDSRPDAKNHLFFQIAQQVAGYRWLLTYLFGASPVSENPADNLPNNRHAIQPVRSWRASDFGFANRPEIAIDYTDFETQVYQIQQHIANGDFYDKSEFYGPVRLKAPGAMTDLVKNGAEYMEFRMFDINPFTQEGISQNALSFLHLLIMDAIVNPITWEKHTLNSARALNHVVSLQHPNELLPDIAIEYADDLLLRLDKLVQSAPSSQKSEFKAALSFARSAVRQPKLTIGAQLSDFIAHASLMTFGLQRGAEILAKRRQNTWPENLPNVPKQLQKSYVQAHKLGFDTLMNVTKGTLKITYNGQARTLTSDRDLTQYIEN</sequence>
<evidence type="ECO:0000256" key="1">
    <source>
        <dbReference type="ARBA" id="ARBA00005006"/>
    </source>
</evidence>
<protein>
    <recommendedName>
        <fullName evidence="2 9">Glutamate--cysteine ligase</fullName>
        <ecNumber evidence="2 9">6.3.2.2</ecNumber>
    </recommendedName>
</protein>
<evidence type="ECO:0000259" key="10">
    <source>
        <dbReference type="Pfam" id="PF04262"/>
    </source>
</evidence>
<evidence type="ECO:0000256" key="5">
    <source>
        <dbReference type="ARBA" id="ARBA00022741"/>
    </source>
</evidence>
<keyword evidence="3 8" id="KW-0436">Ligase</keyword>
<evidence type="ECO:0000256" key="3">
    <source>
        <dbReference type="ARBA" id="ARBA00022598"/>
    </source>
</evidence>
<dbReference type="InterPro" id="IPR007370">
    <property type="entry name" value="Glu_cys_ligase"/>
</dbReference>
<comment type="similarity">
    <text evidence="8">Belongs to the glutamate--cysteine ligase type 1 family.</text>
</comment>
<dbReference type="InterPro" id="IPR014746">
    <property type="entry name" value="Gln_synth/guanido_kin_cat_dom"/>
</dbReference>
<keyword evidence="5" id="KW-0547">Nucleotide-binding</keyword>
<dbReference type="RefSeq" id="WP_367973213.1">
    <property type="nucleotide sequence ID" value="NZ_JBFPEQ010000001.1"/>
</dbReference>
<evidence type="ECO:0000256" key="2">
    <source>
        <dbReference type="ARBA" id="ARBA00012220"/>
    </source>
</evidence>
<comment type="catalytic activity">
    <reaction evidence="7 9">
        <text>L-cysteine + L-glutamate + ATP = gamma-L-glutamyl-L-cysteine + ADP + phosphate + H(+)</text>
        <dbReference type="Rhea" id="RHEA:13285"/>
        <dbReference type="ChEBI" id="CHEBI:15378"/>
        <dbReference type="ChEBI" id="CHEBI:29985"/>
        <dbReference type="ChEBI" id="CHEBI:30616"/>
        <dbReference type="ChEBI" id="CHEBI:35235"/>
        <dbReference type="ChEBI" id="CHEBI:43474"/>
        <dbReference type="ChEBI" id="CHEBI:58173"/>
        <dbReference type="ChEBI" id="CHEBI:456216"/>
        <dbReference type="EC" id="6.3.2.2"/>
    </reaction>
</comment>
<name>A0ABV3S1B0_9LACO</name>
<gene>
    <name evidence="11" type="ORF">AB3K24_00655</name>
</gene>